<dbReference type="InterPro" id="IPR006668">
    <property type="entry name" value="Mg_transptr_MgtE_intracell_dom"/>
</dbReference>
<dbReference type="PROSITE" id="PS51371">
    <property type="entry name" value="CBS"/>
    <property type="match status" value="1"/>
</dbReference>
<feature type="compositionally biased region" description="Pro residues" evidence="10">
    <location>
        <begin position="19"/>
        <end position="29"/>
    </location>
</feature>
<evidence type="ECO:0000256" key="4">
    <source>
        <dbReference type="ARBA" id="ARBA00022692"/>
    </source>
</evidence>
<dbReference type="EMBL" id="ARYJ01000001">
    <property type="protein sequence ID" value="KCZ91072.1"/>
    <property type="molecule type" value="Genomic_DNA"/>
</dbReference>
<evidence type="ECO:0000313" key="13">
    <source>
        <dbReference type="Proteomes" id="UP000024816"/>
    </source>
</evidence>
<dbReference type="SMART" id="SM00116">
    <property type="entry name" value="CBS"/>
    <property type="match status" value="1"/>
</dbReference>
<evidence type="ECO:0000313" key="12">
    <source>
        <dbReference type="EMBL" id="KCZ91072.1"/>
    </source>
</evidence>
<feature type="transmembrane region" description="Helical" evidence="9">
    <location>
        <begin position="341"/>
        <end position="362"/>
    </location>
</feature>
<dbReference type="NCBIfam" id="TIGR00400">
    <property type="entry name" value="mgtE"/>
    <property type="match status" value="1"/>
</dbReference>
<dbReference type="SUPFAM" id="SSF158791">
    <property type="entry name" value="MgtE N-terminal domain-like"/>
    <property type="match status" value="1"/>
</dbReference>
<comment type="subcellular location">
    <subcellularLocation>
        <location evidence="9">Cell membrane</location>
        <topology evidence="9">Multi-pass membrane protein</topology>
    </subcellularLocation>
    <subcellularLocation>
        <location evidence="1">Membrane</location>
        <topology evidence="1">Multi-pass membrane protein</topology>
    </subcellularLocation>
</comment>
<evidence type="ECO:0000256" key="3">
    <source>
        <dbReference type="ARBA" id="ARBA00022448"/>
    </source>
</evidence>
<dbReference type="InterPro" id="IPR036739">
    <property type="entry name" value="SLC41_membr_dom_sf"/>
</dbReference>
<dbReference type="GO" id="GO:0005886">
    <property type="term" value="C:plasma membrane"/>
    <property type="evidence" value="ECO:0007669"/>
    <property type="project" value="UniProtKB-SubCell"/>
</dbReference>
<feature type="transmembrane region" description="Helical" evidence="9">
    <location>
        <begin position="309"/>
        <end position="329"/>
    </location>
</feature>
<dbReference type="InterPro" id="IPR006669">
    <property type="entry name" value="MgtE_transporter"/>
</dbReference>
<proteinExistence type="inferred from homology"/>
<feature type="domain" description="CBS" evidence="11">
    <location>
        <begin position="228"/>
        <end position="284"/>
    </location>
</feature>
<evidence type="ECO:0000256" key="10">
    <source>
        <dbReference type="SAM" id="MobiDB-lite"/>
    </source>
</evidence>
<keyword evidence="9" id="KW-1003">Cell membrane</keyword>
<dbReference type="InterPro" id="IPR000644">
    <property type="entry name" value="CBS_dom"/>
</dbReference>
<evidence type="ECO:0000256" key="6">
    <source>
        <dbReference type="ARBA" id="ARBA00022989"/>
    </source>
</evidence>
<keyword evidence="4 9" id="KW-0812">Transmembrane</keyword>
<dbReference type="STRING" id="1280952.HJA_01000"/>
<name>A0A059FKF3_9PROT</name>
<dbReference type="PATRIC" id="fig|1280952.3.peg.205"/>
<feature type="transmembrane region" description="Helical" evidence="9">
    <location>
        <begin position="412"/>
        <end position="436"/>
    </location>
</feature>
<dbReference type="Gene3D" id="3.10.580.10">
    <property type="entry name" value="CBS-domain"/>
    <property type="match status" value="1"/>
</dbReference>
<accession>A0A059FKF3</accession>
<dbReference type="GO" id="GO:0015095">
    <property type="term" value="F:magnesium ion transmembrane transporter activity"/>
    <property type="evidence" value="ECO:0007669"/>
    <property type="project" value="UniProtKB-UniRule"/>
</dbReference>
<dbReference type="eggNOG" id="COG2239">
    <property type="taxonomic scope" value="Bacteria"/>
</dbReference>
<dbReference type="SUPFAM" id="SSF161093">
    <property type="entry name" value="MgtE membrane domain-like"/>
    <property type="match status" value="1"/>
</dbReference>
<evidence type="ECO:0000256" key="7">
    <source>
        <dbReference type="ARBA" id="ARBA00023136"/>
    </source>
</evidence>
<dbReference type="SUPFAM" id="SSF54631">
    <property type="entry name" value="CBS-domain pair"/>
    <property type="match status" value="1"/>
</dbReference>
<feature type="region of interest" description="Disordered" evidence="10">
    <location>
        <begin position="1"/>
        <end position="32"/>
    </location>
</feature>
<evidence type="ECO:0000256" key="1">
    <source>
        <dbReference type="ARBA" id="ARBA00004141"/>
    </source>
</evidence>
<comment type="subunit">
    <text evidence="9">Homodimer.</text>
</comment>
<feature type="transmembrane region" description="Helical" evidence="9">
    <location>
        <begin position="448"/>
        <end position="471"/>
    </location>
</feature>
<dbReference type="Pfam" id="PF01769">
    <property type="entry name" value="MgtE"/>
    <property type="match status" value="1"/>
</dbReference>
<dbReference type="Gene3D" id="1.10.357.20">
    <property type="entry name" value="SLC41 divalent cation transporters, integral membrane domain"/>
    <property type="match status" value="1"/>
</dbReference>
<keyword evidence="3 9" id="KW-0813">Transport</keyword>
<dbReference type="Proteomes" id="UP000024816">
    <property type="component" value="Unassembled WGS sequence"/>
</dbReference>
<comment type="function">
    <text evidence="9">Acts as a magnesium transporter.</text>
</comment>
<evidence type="ECO:0000256" key="2">
    <source>
        <dbReference type="ARBA" id="ARBA00009749"/>
    </source>
</evidence>
<keyword evidence="9" id="KW-0479">Metal-binding</keyword>
<dbReference type="SMART" id="SM00924">
    <property type="entry name" value="MgtE_N"/>
    <property type="match status" value="1"/>
</dbReference>
<reference evidence="12 13" key="1">
    <citation type="journal article" date="2014" name="Antonie Van Leeuwenhoek">
        <title>Hyphomonas beringensis sp. nov. and Hyphomonas chukchiensis sp. nov., isolated from surface seawater of the Bering Sea and Chukchi Sea.</title>
        <authorList>
            <person name="Li C."/>
            <person name="Lai Q."/>
            <person name="Li G."/>
            <person name="Dong C."/>
            <person name="Wang J."/>
            <person name="Liao Y."/>
            <person name="Shao Z."/>
        </authorList>
    </citation>
    <scope>NUCLEOTIDE SEQUENCE [LARGE SCALE GENOMIC DNA]</scope>
    <source>
        <strain evidence="12 13">VP2</strain>
    </source>
</reference>
<organism evidence="12 13">
    <name type="scientific">Hyphomonas jannaschiana VP2</name>
    <dbReference type="NCBI Taxonomy" id="1280952"/>
    <lineage>
        <taxon>Bacteria</taxon>
        <taxon>Pseudomonadati</taxon>
        <taxon>Pseudomonadota</taxon>
        <taxon>Alphaproteobacteria</taxon>
        <taxon>Hyphomonadales</taxon>
        <taxon>Hyphomonadaceae</taxon>
        <taxon>Hyphomonas</taxon>
    </lineage>
</organism>
<dbReference type="PANTHER" id="PTHR43773">
    <property type="entry name" value="MAGNESIUM TRANSPORTER MGTE"/>
    <property type="match status" value="1"/>
</dbReference>
<comment type="similarity">
    <text evidence="2 9">Belongs to the SLC41A transporter family.</text>
</comment>
<comment type="caution">
    <text evidence="12">The sequence shown here is derived from an EMBL/GenBank/DDBJ whole genome shotgun (WGS) entry which is preliminary data.</text>
</comment>
<sequence>MPRRSNSGKTGAMTDVSTPPNPAPEPPNVDPDLLDDLVDAVDERDTRWLARTLQRMHPADAADLLEALPFDAFSEAVELLGGELPSDILIELRDSYREEAVDVLPDTAVASALDELDSDDATVILEDLEDERRERILEDLEPFDRAQLERGLAYEEESAGRLMQTEFVAVPEYWTVGHAIDHARELGEELPEVFYEIYVIDPAYRLQGIVQLATLMRTPRDVQLSDIMTDPLSDIRTDMDQEEVAFQFQKYSLASAPVKDAAGRLVGMITVDDMVDVIQEEAEEDLFSLLNVSSADGADSVVDTVRARAPWLAVNLVTAFIASGIISLFEGTLNQVVQLAILMPVVAALGGNAGSQGLVVAVRAIAERQLEGDAVRRAILREALSGIVNGLLFAVGVGLVALVWFHDVKLSVVLGTAMLATFLWAAFSGILVPLGLKKLGADPAVASSVFVLTLTDVMAFFSFLGLATLVLL</sequence>
<dbReference type="Pfam" id="PF03448">
    <property type="entry name" value="MgtE_N"/>
    <property type="match status" value="1"/>
</dbReference>
<dbReference type="InterPro" id="IPR006667">
    <property type="entry name" value="SLC41_membr_dom"/>
</dbReference>
<dbReference type="PANTHER" id="PTHR43773:SF1">
    <property type="entry name" value="MAGNESIUM TRANSPORTER MGTE"/>
    <property type="match status" value="1"/>
</dbReference>
<dbReference type="GO" id="GO:0046872">
    <property type="term" value="F:metal ion binding"/>
    <property type="evidence" value="ECO:0007669"/>
    <property type="project" value="UniProtKB-KW"/>
</dbReference>
<dbReference type="Gene3D" id="1.25.60.10">
    <property type="entry name" value="MgtE N-terminal domain-like"/>
    <property type="match status" value="1"/>
</dbReference>
<keyword evidence="6 9" id="KW-1133">Transmembrane helix</keyword>
<dbReference type="InterPro" id="IPR046342">
    <property type="entry name" value="CBS_dom_sf"/>
</dbReference>
<evidence type="ECO:0000256" key="5">
    <source>
        <dbReference type="ARBA" id="ARBA00022842"/>
    </source>
</evidence>
<dbReference type="AlphaFoldDB" id="A0A059FKF3"/>
<dbReference type="Pfam" id="PF00571">
    <property type="entry name" value="CBS"/>
    <property type="match status" value="1"/>
</dbReference>
<keyword evidence="13" id="KW-1185">Reference proteome</keyword>
<gene>
    <name evidence="12" type="ORF">HJA_01000</name>
</gene>
<keyword evidence="7 9" id="KW-0472">Membrane</keyword>
<dbReference type="InterPro" id="IPR038076">
    <property type="entry name" value="MgtE_N_sf"/>
</dbReference>
<protein>
    <recommendedName>
        <fullName evidence="9">Magnesium transporter MgtE</fullName>
    </recommendedName>
</protein>
<evidence type="ECO:0000256" key="9">
    <source>
        <dbReference type="RuleBase" id="RU362011"/>
    </source>
</evidence>
<dbReference type="CDD" id="cd04606">
    <property type="entry name" value="CBS_pair_Mg_transporter"/>
    <property type="match status" value="1"/>
</dbReference>
<feature type="transmembrane region" description="Helical" evidence="9">
    <location>
        <begin position="383"/>
        <end position="406"/>
    </location>
</feature>
<evidence type="ECO:0000256" key="8">
    <source>
        <dbReference type="PROSITE-ProRule" id="PRU00703"/>
    </source>
</evidence>
<keyword evidence="5 9" id="KW-0460">Magnesium</keyword>
<keyword evidence="8" id="KW-0129">CBS domain</keyword>
<evidence type="ECO:0000259" key="11">
    <source>
        <dbReference type="PROSITE" id="PS51371"/>
    </source>
</evidence>